<feature type="region of interest" description="Disordered" evidence="6">
    <location>
        <begin position="25"/>
        <end position="55"/>
    </location>
</feature>
<name>A0AAN6J4V2_9PEZI</name>
<dbReference type="PANTHER" id="PTHR28234:SF1">
    <property type="entry name" value="NUCLEAR CONTROL OF ATPASE PROTEIN 2"/>
    <property type="match status" value="1"/>
</dbReference>
<keyword evidence="2 7" id="KW-0812">Transmembrane</keyword>
<evidence type="ECO:0000256" key="2">
    <source>
        <dbReference type="ARBA" id="ARBA00022692"/>
    </source>
</evidence>
<dbReference type="Proteomes" id="UP001168146">
    <property type="component" value="Unassembled WGS sequence"/>
</dbReference>
<dbReference type="PANTHER" id="PTHR28234">
    <property type="entry name" value="NUCLEAR CONTROL OF ATPASE PROTEIN 2"/>
    <property type="match status" value="1"/>
</dbReference>
<evidence type="ECO:0000256" key="4">
    <source>
        <dbReference type="ARBA" id="ARBA00023128"/>
    </source>
</evidence>
<keyword evidence="5 7" id="KW-0472">Membrane</keyword>
<keyword evidence="3 7" id="KW-1133">Transmembrane helix</keyword>
<organism evidence="8 9">
    <name type="scientific">Friedmanniomyces endolithicus</name>
    <dbReference type="NCBI Taxonomy" id="329885"/>
    <lineage>
        <taxon>Eukaryota</taxon>
        <taxon>Fungi</taxon>
        <taxon>Dikarya</taxon>
        <taxon>Ascomycota</taxon>
        <taxon>Pezizomycotina</taxon>
        <taxon>Dothideomycetes</taxon>
        <taxon>Dothideomycetidae</taxon>
        <taxon>Mycosphaerellales</taxon>
        <taxon>Teratosphaeriaceae</taxon>
        <taxon>Friedmanniomyces</taxon>
    </lineage>
</organism>
<evidence type="ECO:0000313" key="8">
    <source>
        <dbReference type="EMBL" id="KAK0305003.1"/>
    </source>
</evidence>
<feature type="compositionally biased region" description="Low complexity" evidence="6">
    <location>
        <begin position="25"/>
        <end position="42"/>
    </location>
</feature>
<comment type="subcellular location">
    <subcellularLocation>
        <location evidence="1">Mitochondrion membrane</location>
        <topology evidence="1">Multi-pass membrane protein</topology>
    </subcellularLocation>
</comment>
<dbReference type="InterPro" id="IPR013946">
    <property type="entry name" value="NCA2-like"/>
</dbReference>
<evidence type="ECO:0000313" key="9">
    <source>
        <dbReference type="Proteomes" id="UP001168146"/>
    </source>
</evidence>
<dbReference type="GO" id="GO:0005741">
    <property type="term" value="C:mitochondrial outer membrane"/>
    <property type="evidence" value="ECO:0007669"/>
    <property type="project" value="TreeGrafter"/>
</dbReference>
<evidence type="ECO:0000256" key="7">
    <source>
        <dbReference type="SAM" id="Phobius"/>
    </source>
</evidence>
<comment type="caution">
    <text evidence="8">The sequence shown here is derived from an EMBL/GenBank/DDBJ whole genome shotgun (WGS) entry which is preliminary data.</text>
</comment>
<sequence>MSFVLDQIRRLDAQLDRVQLASLPFPATTSTSPTDPRTSTATFHDGDEQPPKPSPRLLALQTSIRALTPSLASDRRALLQPSQILLHLSTLSSTNTSTPQNLLAVGSREHRAANDPPCERELEWLLVSKATTQTYGYVLAKILDHTVGLAEDLWYWDEILGSRRWTTVYGIQSSPGRIWAWGGRVWEDVKARGGRFEIREGGGREVLGLRERWGAFYAVVREVVRERSVEELRHGVLVSPVTRLRGEIRRKRAVLGAVRLRNANALGVLLGEGLANESVHEEGLVGGLADGQGRWKTSVARNVALMEAVLLKANDQATAVEKFDAAVAELTDDDPLYGAEVYEQADVEGGGGGGGVSVSPQAVAERLTRLLALALPEYDAAISSAVREHGKPSRLVRYWLPVTVGILSSSTILRILVNRQAEIVQWIEDLGSTVIDFWRNWVIEPTRKVIKTIRHDGSSEVSLMSKRSLQGDRDSLERMVVDFAIANPVITTGTNAPLTEPQIADIRLKVREGDLTPVLKAYEHDLATPILATLRGNLLRTLLIQVQKTKVDVEIAMGGIDALLKSQELVFGFVGLTPGILVTYFGLHYLRSNLSSKRGARAQGEQGKLLRQLRNIDRVLQQAEPTEFGELGYRDLGLLLCEVHVLRVAAEGILPRGRVAREFGEDVEELCDVRVGVGRQKAAAERVRWAYGRYLS</sequence>
<keyword evidence="4" id="KW-0496">Mitochondrion</keyword>
<evidence type="ECO:0000256" key="3">
    <source>
        <dbReference type="ARBA" id="ARBA00022989"/>
    </source>
</evidence>
<reference evidence="8" key="1">
    <citation type="submission" date="2021-12" db="EMBL/GenBank/DDBJ databases">
        <title>Black yeast isolated from Biological Soil Crust.</title>
        <authorList>
            <person name="Kurbessoian T."/>
        </authorList>
    </citation>
    <scope>NUCLEOTIDE SEQUENCE</scope>
    <source>
        <strain evidence="8">CCFEE 5208</strain>
    </source>
</reference>
<gene>
    <name evidence="8" type="primary">NCA2_2</name>
    <name evidence="8" type="ORF">LTR82_017011</name>
</gene>
<accession>A0AAN6J4V2</accession>
<protein>
    <submittedName>
        <fullName evidence="8">Nuclear control of ATPase protein 2</fullName>
    </submittedName>
</protein>
<dbReference type="EMBL" id="JASUXU010000121">
    <property type="protein sequence ID" value="KAK0305003.1"/>
    <property type="molecule type" value="Genomic_DNA"/>
</dbReference>
<evidence type="ECO:0000256" key="5">
    <source>
        <dbReference type="ARBA" id="ARBA00023136"/>
    </source>
</evidence>
<proteinExistence type="predicted"/>
<evidence type="ECO:0000256" key="1">
    <source>
        <dbReference type="ARBA" id="ARBA00004225"/>
    </source>
</evidence>
<feature type="transmembrane region" description="Helical" evidence="7">
    <location>
        <begin position="569"/>
        <end position="590"/>
    </location>
</feature>
<dbReference type="Pfam" id="PF08637">
    <property type="entry name" value="NCA2"/>
    <property type="match status" value="1"/>
</dbReference>
<evidence type="ECO:0000256" key="6">
    <source>
        <dbReference type="SAM" id="MobiDB-lite"/>
    </source>
</evidence>
<dbReference type="AlphaFoldDB" id="A0AAN6J4V2"/>